<reference evidence="1" key="1">
    <citation type="submission" date="2020-04" db="EMBL/GenBank/DDBJ databases">
        <authorList>
            <person name="Chiriac C."/>
            <person name="Salcher M."/>
            <person name="Ghai R."/>
            <person name="Kavagutti S V."/>
        </authorList>
    </citation>
    <scope>NUCLEOTIDE SEQUENCE</scope>
</reference>
<name>A0A6J5NJB1_9CAUD</name>
<evidence type="ECO:0000313" key="1">
    <source>
        <dbReference type="EMBL" id="CAB4159910.1"/>
    </source>
</evidence>
<proteinExistence type="predicted"/>
<dbReference type="EMBL" id="LR796697">
    <property type="protein sequence ID" value="CAB4159910.1"/>
    <property type="molecule type" value="Genomic_DNA"/>
</dbReference>
<organism evidence="1">
    <name type="scientific">uncultured Caudovirales phage</name>
    <dbReference type="NCBI Taxonomy" id="2100421"/>
    <lineage>
        <taxon>Viruses</taxon>
        <taxon>Duplodnaviria</taxon>
        <taxon>Heunggongvirae</taxon>
        <taxon>Uroviricota</taxon>
        <taxon>Caudoviricetes</taxon>
        <taxon>Peduoviridae</taxon>
        <taxon>Maltschvirus</taxon>
        <taxon>Maltschvirus maltsch</taxon>
    </lineage>
</organism>
<protein>
    <submittedName>
        <fullName evidence="1">Uncharacterized protein</fullName>
    </submittedName>
</protein>
<sequence length="122" mass="14382">MENEFVPYELALRMKALGFNEKCIMHWWKGKLSYYQMGDFSPTHTSAPTFSQAFRWLLKEYNLYAIIIPTVTMHWTFKTMTVVEDIVEVPPYNHVDANDYSIHEEAELACLEKLIEIINNTK</sequence>
<gene>
    <name evidence="1" type="ORF">UFOVP723_11</name>
</gene>
<accession>A0A6J5NJB1</accession>